<keyword evidence="2" id="KW-0732">Signal</keyword>
<feature type="signal peptide" evidence="2">
    <location>
        <begin position="1"/>
        <end position="19"/>
    </location>
</feature>
<dbReference type="Pfam" id="PF02931">
    <property type="entry name" value="Neur_chan_LBD"/>
    <property type="match status" value="1"/>
</dbReference>
<dbReference type="SUPFAM" id="SSF63712">
    <property type="entry name" value="Nicotinic receptor ligand binding domain-like"/>
    <property type="match status" value="1"/>
</dbReference>
<dbReference type="Proteomes" id="UP000829999">
    <property type="component" value="Chromosome 9"/>
</dbReference>
<dbReference type="InterPro" id="IPR006201">
    <property type="entry name" value="Neur_channel"/>
</dbReference>
<evidence type="ECO:0000256" key="1">
    <source>
        <dbReference type="SAM" id="Phobius"/>
    </source>
</evidence>
<keyword evidence="1" id="KW-0472">Membrane</keyword>
<organism evidence="4 5">
    <name type="scientific">Spodoptera frugiperda</name>
    <name type="common">Fall armyworm</name>
    <dbReference type="NCBI Taxonomy" id="7108"/>
    <lineage>
        <taxon>Eukaryota</taxon>
        <taxon>Metazoa</taxon>
        <taxon>Ecdysozoa</taxon>
        <taxon>Arthropoda</taxon>
        <taxon>Hexapoda</taxon>
        <taxon>Insecta</taxon>
        <taxon>Pterygota</taxon>
        <taxon>Neoptera</taxon>
        <taxon>Endopterygota</taxon>
        <taxon>Lepidoptera</taxon>
        <taxon>Glossata</taxon>
        <taxon>Ditrysia</taxon>
        <taxon>Noctuoidea</taxon>
        <taxon>Noctuidae</taxon>
        <taxon>Amphipyrinae</taxon>
        <taxon>Spodoptera</taxon>
    </lineage>
</organism>
<feature type="transmembrane region" description="Helical" evidence="1">
    <location>
        <begin position="231"/>
        <end position="249"/>
    </location>
</feature>
<name>A0A9R0D7F0_SPOFR</name>
<dbReference type="Gene3D" id="2.70.170.10">
    <property type="entry name" value="Neurotransmitter-gated ion-channel ligand-binding domain"/>
    <property type="match status" value="1"/>
</dbReference>
<accession>A0A9R0D7F0</accession>
<keyword evidence="4" id="KW-1185">Reference proteome</keyword>
<reference evidence="5" key="1">
    <citation type="submission" date="2025-08" db="UniProtKB">
        <authorList>
            <consortium name="RefSeq"/>
        </authorList>
    </citation>
    <scope>IDENTIFICATION</scope>
    <source>
        <tissue evidence="5">Whole larval tissue</tissue>
    </source>
</reference>
<dbReference type="GO" id="GO:0005230">
    <property type="term" value="F:extracellular ligand-gated monoatomic ion channel activity"/>
    <property type="evidence" value="ECO:0007669"/>
    <property type="project" value="InterPro"/>
</dbReference>
<dbReference type="AlphaFoldDB" id="A0A9R0D7F0"/>
<keyword evidence="1" id="KW-0812">Transmembrane</keyword>
<evidence type="ECO:0000256" key="2">
    <source>
        <dbReference type="SAM" id="SignalP"/>
    </source>
</evidence>
<feature type="domain" description="Neurotransmitter-gated ion-channel ligand-binding" evidence="3">
    <location>
        <begin position="37"/>
        <end position="191"/>
    </location>
</feature>
<dbReference type="GO" id="GO:0016020">
    <property type="term" value="C:membrane"/>
    <property type="evidence" value="ECO:0007669"/>
    <property type="project" value="InterPro"/>
</dbReference>
<proteinExistence type="predicted"/>
<dbReference type="CDD" id="cd18989">
    <property type="entry name" value="LGIC_ECD_cation"/>
    <property type="match status" value="1"/>
</dbReference>
<evidence type="ECO:0000313" key="5">
    <source>
        <dbReference type="RefSeq" id="XP_035442972.2"/>
    </source>
</evidence>
<dbReference type="RefSeq" id="XP_035442972.2">
    <property type="nucleotide sequence ID" value="XM_035587079.2"/>
</dbReference>
<dbReference type="Gene3D" id="1.20.58.390">
    <property type="entry name" value="Neurotransmitter-gated ion-channel transmembrane domain"/>
    <property type="match status" value="1"/>
</dbReference>
<dbReference type="InterPro" id="IPR038050">
    <property type="entry name" value="Neuro_actylchol_rec"/>
</dbReference>
<gene>
    <name evidence="5" type="primary">LOC118271138</name>
</gene>
<evidence type="ECO:0000259" key="3">
    <source>
        <dbReference type="Pfam" id="PF02931"/>
    </source>
</evidence>
<dbReference type="PANTHER" id="PTHR18945">
    <property type="entry name" value="NEUROTRANSMITTER GATED ION CHANNEL"/>
    <property type="match status" value="1"/>
</dbReference>
<sequence>MAKFTHILLLLYLLKYNLAEECPNSKNEQEYRTWLKELYEELMCYKSKKAPPGINTIGVHMNVERYSLQTDKEIFSAETVLNITWKDERLMWDPDKHHGIKETETDEFFYWIPQMELINVEDMFNNEITSLYLCKIQYMGLVNCRHKMYHETWCSVKLTNWPYDIQECSLEFGHEYLSKENYTIHLRTAIADDYTAGWHITEFKQDYNVGGRIGVRVTFVLEREAAGLSAIYIHPALVLTVLNIVTLFLDVRRNVRLAVSCFTLSIHYYMLVQLDIDMPKGNAFTPIILLYYRGSIILTIITILLTLILAKVCSLNSNPHNYIKLVNDFVCDNKYSSYLVFPKWESDDVTVDSKSSNEDYVIFANVVNSVFMFLIVFTYFGLYISKIPK</sequence>
<protein>
    <submittedName>
        <fullName evidence="5">Acetylcholine receptor subunit beta-like</fullName>
    </submittedName>
</protein>
<feature type="chain" id="PRO_5040516134" evidence="2">
    <location>
        <begin position="20"/>
        <end position="389"/>
    </location>
</feature>
<dbReference type="GeneID" id="118271138"/>
<feature type="transmembrane region" description="Helical" evidence="1">
    <location>
        <begin position="360"/>
        <end position="384"/>
    </location>
</feature>
<feature type="transmembrane region" description="Helical" evidence="1">
    <location>
        <begin position="290"/>
        <end position="310"/>
    </location>
</feature>
<dbReference type="OrthoDB" id="5975154at2759"/>
<dbReference type="GO" id="GO:0004888">
    <property type="term" value="F:transmembrane signaling receptor activity"/>
    <property type="evidence" value="ECO:0007669"/>
    <property type="project" value="InterPro"/>
</dbReference>
<dbReference type="InterPro" id="IPR036734">
    <property type="entry name" value="Neur_chan_lig-bd_sf"/>
</dbReference>
<dbReference type="InterPro" id="IPR006202">
    <property type="entry name" value="Neur_chan_lig-bd"/>
</dbReference>
<evidence type="ECO:0000313" key="4">
    <source>
        <dbReference type="Proteomes" id="UP000829999"/>
    </source>
</evidence>
<keyword evidence="1" id="KW-1133">Transmembrane helix</keyword>